<dbReference type="Pfam" id="PF15306">
    <property type="entry name" value="LIN37"/>
    <property type="match status" value="1"/>
</dbReference>
<accession>A0ABM1Y1T6</accession>
<dbReference type="Proteomes" id="UP000069940">
    <property type="component" value="Unassembled WGS sequence"/>
</dbReference>
<dbReference type="EnsemblMetazoa" id="AALFPA23_004910.R6109">
    <property type="protein sequence ID" value="AALFPA23_004910.P6109"/>
    <property type="gene ID" value="AALFPA23_004910"/>
</dbReference>
<dbReference type="RefSeq" id="XP_019560469.3">
    <property type="nucleotide sequence ID" value="XM_019704924.3"/>
</dbReference>
<proteinExistence type="predicted"/>
<dbReference type="PANTHER" id="PTHR31336:SF3">
    <property type="entry name" value="PROTEIN LIN-37 HOMOLOG"/>
    <property type="match status" value="1"/>
</dbReference>
<dbReference type="PANTHER" id="PTHR31336">
    <property type="entry name" value="LIN37 HOMOLOG"/>
    <property type="match status" value="1"/>
</dbReference>
<name>A0ABM1Y1T6_AEDAL</name>
<keyword evidence="2" id="KW-1185">Reference proteome</keyword>
<reference evidence="1" key="2">
    <citation type="submission" date="2025-05" db="UniProtKB">
        <authorList>
            <consortium name="EnsemblMetazoa"/>
        </authorList>
    </citation>
    <scope>IDENTIFICATION</scope>
    <source>
        <strain evidence="1">Foshan</strain>
    </source>
</reference>
<dbReference type="InterPro" id="IPR028226">
    <property type="entry name" value="LIN37"/>
</dbReference>
<organism evidence="1 2">
    <name type="scientific">Aedes albopictus</name>
    <name type="common">Asian tiger mosquito</name>
    <name type="synonym">Stegomyia albopicta</name>
    <dbReference type="NCBI Taxonomy" id="7160"/>
    <lineage>
        <taxon>Eukaryota</taxon>
        <taxon>Metazoa</taxon>
        <taxon>Ecdysozoa</taxon>
        <taxon>Arthropoda</taxon>
        <taxon>Hexapoda</taxon>
        <taxon>Insecta</taxon>
        <taxon>Pterygota</taxon>
        <taxon>Neoptera</taxon>
        <taxon>Endopterygota</taxon>
        <taxon>Diptera</taxon>
        <taxon>Nematocera</taxon>
        <taxon>Culicoidea</taxon>
        <taxon>Culicidae</taxon>
        <taxon>Culicinae</taxon>
        <taxon>Aedini</taxon>
        <taxon>Aedes</taxon>
        <taxon>Stegomyia</taxon>
    </lineage>
</organism>
<protein>
    <submittedName>
        <fullName evidence="1">Uncharacterized protein</fullName>
    </submittedName>
</protein>
<reference evidence="2" key="1">
    <citation type="journal article" date="2015" name="Proc. Natl. Acad. Sci. U.S.A.">
        <title>Genome sequence of the Asian Tiger mosquito, Aedes albopictus, reveals insights into its biology, genetics, and evolution.</title>
        <authorList>
            <person name="Chen X.G."/>
            <person name="Jiang X."/>
            <person name="Gu J."/>
            <person name="Xu M."/>
            <person name="Wu Y."/>
            <person name="Deng Y."/>
            <person name="Zhang C."/>
            <person name="Bonizzoni M."/>
            <person name="Dermauw W."/>
            <person name="Vontas J."/>
            <person name="Armbruster P."/>
            <person name="Huang X."/>
            <person name="Yang Y."/>
            <person name="Zhang H."/>
            <person name="He W."/>
            <person name="Peng H."/>
            <person name="Liu Y."/>
            <person name="Wu K."/>
            <person name="Chen J."/>
            <person name="Lirakis M."/>
            <person name="Topalis P."/>
            <person name="Van Leeuwen T."/>
            <person name="Hall A.B."/>
            <person name="Jiang X."/>
            <person name="Thorpe C."/>
            <person name="Mueller R.L."/>
            <person name="Sun C."/>
            <person name="Waterhouse R.M."/>
            <person name="Yan G."/>
            <person name="Tu Z.J."/>
            <person name="Fang X."/>
            <person name="James A.A."/>
        </authorList>
    </citation>
    <scope>NUCLEOTIDE SEQUENCE [LARGE SCALE GENOMIC DNA]</scope>
    <source>
        <strain evidence="2">Foshan</strain>
    </source>
</reference>
<evidence type="ECO:0000313" key="1">
    <source>
        <dbReference type="EnsemblMetazoa" id="AALFPA23_004910.P6109"/>
    </source>
</evidence>
<evidence type="ECO:0000313" key="2">
    <source>
        <dbReference type="Proteomes" id="UP000069940"/>
    </source>
</evidence>
<sequence>MSKPRFPGRQSLLKVNRNAQLQTIAGRQIAPSVSPLAPTAVVKPIDPSLPLRGRPPKRLKMEQLSVGLRHQQGSSFIMKLFDRSVDLAQFDAESSLYPVCRAWMRNQPRARMSSNPDCAKQTEPIVAPAAGAETSRRSMPDIVERFKRKEVQEIPEMPKPIESDSEPFRFEEKFADGGGELNLEEAEGSAARRELLLEHHKSRWKKVRRNWQGHRQNYLRKYQISYDLLDAMLMKEV</sequence>
<dbReference type="GeneID" id="109429086"/>